<evidence type="ECO:0000313" key="4">
    <source>
        <dbReference type="Proteomes" id="UP001232148"/>
    </source>
</evidence>
<dbReference type="GO" id="GO:0044550">
    <property type="term" value="P:secondary metabolite biosynthetic process"/>
    <property type="evidence" value="ECO:0007669"/>
    <property type="project" value="TreeGrafter"/>
</dbReference>
<dbReference type="EMBL" id="MU843034">
    <property type="protein sequence ID" value="KAK2022629.1"/>
    <property type="molecule type" value="Genomic_DNA"/>
</dbReference>
<comment type="caution">
    <text evidence="3">The sequence shown here is derived from an EMBL/GenBank/DDBJ whole genome shotgun (WGS) entry which is preliminary data.</text>
</comment>
<keyword evidence="2" id="KW-0597">Phosphoprotein</keyword>
<keyword evidence="4" id="KW-1185">Reference proteome</keyword>
<dbReference type="InterPro" id="IPR042099">
    <property type="entry name" value="ANL_N_sf"/>
</dbReference>
<dbReference type="SUPFAM" id="SSF56801">
    <property type="entry name" value="Acetyl-CoA synthetase-like"/>
    <property type="match status" value="1"/>
</dbReference>
<sequence>YGPAECTVWCIVQGDIHRGGNEANTGFEIGSKVLVVHPPAAKALMPPDQVGGLFIEGHLLVQGYLN</sequence>
<dbReference type="PANTHER" id="PTHR45527:SF1">
    <property type="entry name" value="FATTY ACID SYNTHASE"/>
    <property type="match status" value="1"/>
</dbReference>
<dbReference type="Gene3D" id="3.40.50.12780">
    <property type="entry name" value="N-terminal domain of ligase-like"/>
    <property type="match status" value="1"/>
</dbReference>
<organism evidence="3 4">
    <name type="scientific">Colletotrichum zoysiae</name>
    <dbReference type="NCBI Taxonomy" id="1216348"/>
    <lineage>
        <taxon>Eukaryota</taxon>
        <taxon>Fungi</taxon>
        <taxon>Dikarya</taxon>
        <taxon>Ascomycota</taxon>
        <taxon>Pezizomycotina</taxon>
        <taxon>Sordariomycetes</taxon>
        <taxon>Hypocreomycetidae</taxon>
        <taxon>Glomerellales</taxon>
        <taxon>Glomerellaceae</taxon>
        <taxon>Colletotrichum</taxon>
        <taxon>Colletotrichum graminicola species complex</taxon>
    </lineage>
</organism>
<name>A0AAD9H6R7_9PEZI</name>
<protein>
    <submittedName>
        <fullName evidence="3">Uncharacterized protein</fullName>
    </submittedName>
</protein>
<dbReference type="GO" id="GO:0005737">
    <property type="term" value="C:cytoplasm"/>
    <property type="evidence" value="ECO:0007669"/>
    <property type="project" value="TreeGrafter"/>
</dbReference>
<dbReference type="GO" id="GO:0043041">
    <property type="term" value="P:amino acid activation for nonribosomal peptide biosynthetic process"/>
    <property type="evidence" value="ECO:0007669"/>
    <property type="project" value="TreeGrafter"/>
</dbReference>
<reference evidence="3" key="1">
    <citation type="submission" date="2021-06" db="EMBL/GenBank/DDBJ databases">
        <title>Comparative genomics, transcriptomics and evolutionary studies reveal genomic signatures of adaptation to plant cell wall in hemibiotrophic fungi.</title>
        <authorList>
            <consortium name="DOE Joint Genome Institute"/>
            <person name="Baroncelli R."/>
            <person name="Diaz J.F."/>
            <person name="Benocci T."/>
            <person name="Peng M."/>
            <person name="Battaglia E."/>
            <person name="Haridas S."/>
            <person name="Andreopoulos W."/>
            <person name="Labutti K."/>
            <person name="Pangilinan J."/>
            <person name="Floch G.L."/>
            <person name="Makela M.R."/>
            <person name="Henrissat B."/>
            <person name="Grigoriev I.V."/>
            <person name="Crouch J.A."/>
            <person name="De Vries R.P."/>
            <person name="Sukno S.A."/>
            <person name="Thon M.R."/>
        </authorList>
    </citation>
    <scope>NUCLEOTIDE SEQUENCE</scope>
    <source>
        <strain evidence="3">MAFF235873</strain>
    </source>
</reference>
<gene>
    <name evidence="3" type="ORF">LX32DRAFT_499570</name>
</gene>
<feature type="non-terminal residue" evidence="3">
    <location>
        <position position="66"/>
    </location>
</feature>
<keyword evidence="1" id="KW-0596">Phosphopantetheine</keyword>
<evidence type="ECO:0000256" key="1">
    <source>
        <dbReference type="ARBA" id="ARBA00022450"/>
    </source>
</evidence>
<evidence type="ECO:0000256" key="2">
    <source>
        <dbReference type="ARBA" id="ARBA00022553"/>
    </source>
</evidence>
<accession>A0AAD9H6R7</accession>
<dbReference type="AlphaFoldDB" id="A0AAD9H6R7"/>
<dbReference type="PANTHER" id="PTHR45527">
    <property type="entry name" value="NONRIBOSOMAL PEPTIDE SYNTHETASE"/>
    <property type="match status" value="1"/>
</dbReference>
<dbReference type="GO" id="GO:0031177">
    <property type="term" value="F:phosphopantetheine binding"/>
    <property type="evidence" value="ECO:0007669"/>
    <property type="project" value="TreeGrafter"/>
</dbReference>
<proteinExistence type="predicted"/>
<dbReference type="Proteomes" id="UP001232148">
    <property type="component" value="Unassembled WGS sequence"/>
</dbReference>
<feature type="non-terminal residue" evidence="3">
    <location>
        <position position="1"/>
    </location>
</feature>
<evidence type="ECO:0000313" key="3">
    <source>
        <dbReference type="EMBL" id="KAK2022629.1"/>
    </source>
</evidence>